<protein>
    <submittedName>
        <fullName evidence="1">Uncharacterized protein</fullName>
    </submittedName>
</protein>
<gene>
    <name evidence="1" type="ORF">CCUG60884_02215</name>
</gene>
<accession>A0A4R8SSF7</accession>
<dbReference type="AlphaFoldDB" id="A0A4R8SSF7"/>
<dbReference type="Proteomes" id="UP000294604">
    <property type="component" value="Unassembled WGS sequence"/>
</dbReference>
<dbReference type="EMBL" id="PECL01000008">
    <property type="protein sequence ID" value="TEA03365.1"/>
    <property type="molecule type" value="Genomic_DNA"/>
</dbReference>
<reference evidence="1 2" key="1">
    <citation type="journal article" date="2019" name="Sci. Rep.">
        <title>Extended insight into the Mycobacterium chelonae-abscessus complex through whole genome sequencing of Mycobacterium salmoniphilum outbreak and Mycobacterium salmoniphilum-like strains.</title>
        <authorList>
            <person name="Behra P.R.K."/>
            <person name="Das S."/>
            <person name="Pettersson B.M.F."/>
            <person name="Shirreff L."/>
            <person name="DuCote T."/>
            <person name="Jacobsson K.G."/>
            <person name="Ennis D.G."/>
            <person name="Kirsebom L.A."/>
        </authorList>
    </citation>
    <scope>NUCLEOTIDE SEQUENCE [LARGE SCALE GENOMIC DNA]</scope>
    <source>
        <strain evidence="1 2">CCUG 60884</strain>
    </source>
</reference>
<organism evidence="1 2">
    <name type="scientific">Mycobacteroides salmoniphilum</name>
    <dbReference type="NCBI Taxonomy" id="404941"/>
    <lineage>
        <taxon>Bacteria</taxon>
        <taxon>Bacillati</taxon>
        <taxon>Actinomycetota</taxon>
        <taxon>Actinomycetes</taxon>
        <taxon>Mycobacteriales</taxon>
        <taxon>Mycobacteriaceae</taxon>
        <taxon>Mycobacteroides</taxon>
    </lineage>
</organism>
<dbReference type="RefSeq" id="WP_078329391.1">
    <property type="nucleotide sequence ID" value="NZ_CP024633.1"/>
</dbReference>
<evidence type="ECO:0000313" key="2">
    <source>
        <dbReference type="Proteomes" id="UP000294604"/>
    </source>
</evidence>
<comment type="caution">
    <text evidence="1">The sequence shown here is derived from an EMBL/GenBank/DDBJ whole genome shotgun (WGS) entry which is preliminary data.</text>
</comment>
<sequence>MTDAGDGTKNARCTQCGTEGSEIGFLGDSGQAAAGHVWWVGGPLKVGFFGAKRGGARRAIDAWRCPNCGHLELFAGKWL</sequence>
<dbReference type="GeneID" id="61160667"/>
<proteinExistence type="predicted"/>
<dbReference type="OrthoDB" id="7573292at2"/>
<name>A0A4R8SSF7_9MYCO</name>
<evidence type="ECO:0000313" key="1">
    <source>
        <dbReference type="EMBL" id="TEA03365.1"/>
    </source>
</evidence>